<name>A0A0D2SQE3_GOSRA</name>
<dbReference type="EMBL" id="JABEZZ010000007">
    <property type="protein sequence ID" value="MBA0591443.1"/>
    <property type="molecule type" value="Genomic_DNA"/>
</dbReference>
<dbReference type="OMA" id="TERYHIH"/>
<proteinExistence type="predicted"/>
<dbReference type="eggNOG" id="ENOG502QSD7">
    <property type="taxonomic scope" value="Eukaryota"/>
</dbReference>
<keyword evidence="3 5" id="KW-1133">Transmembrane helix</keyword>
<protein>
    <recommendedName>
        <fullName evidence="6">Late embryogenesis abundant protein LEA-2 subgroup domain-containing protein</fullName>
    </recommendedName>
</protein>
<evidence type="ECO:0000313" key="7">
    <source>
        <dbReference type="EMBL" id="KJB46399.1"/>
    </source>
</evidence>
<evidence type="ECO:0000313" key="9">
    <source>
        <dbReference type="Proteomes" id="UP000032304"/>
    </source>
</evidence>
<evidence type="ECO:0000313" key="8">
    <source>
        <dbReference type="EMBL" id="MBA0591443.1"/>
    </source>
</evidence>
<evidence type="ECO:0000256" key="2">
    <source>
        <dbReference type="ARBA" id="ARBA00022692"/>
    </source>
</evidence>
<accession>A0A0D2SQE3</accession>
<dbReference type="PANTHER" id="PTHR31415:SF51">
    <property type="entry name" value="LATE EMBRYOGENESIS ABUNDANT (LEA) HYDROXYPROLINE-RICH GLYCOPROTEIN FAMILY"/>
    <property type="match status" value="1"/>
</dbReference>
<dbReference type="InterPro" id="IPR044839">
    <property type="entry name" value="NDR1-like"/>
</dbReference>
<dbReference type="Gramene" id="KJB46399">
    <property type="protein sequence ID" value="KJB46399"/>
    <property type="gene ID" value="B456_007G365600"/>
</dbReference>
<reference evidence="8" key="3">
    <citation type="submission" date="2020-04" db="EMBL/GenBank/DDBJ databases">
        <authorList>
            <person name="Grover C.E."/>
            <person name="Arick M.A. II"/>
            <person name="Thrash A."/>
            <person name="Conover J.L."/>
            <person name="Sanders W.S."/>
            <person name="Peterson D.G."/>
            <person name="Scheffler J.A."/>
            <person name="Scheffler B.E."/>
            <person name="Wendel J.F."/>
        </authorList>
    </citation>
    <scope>NUCLEOTIDE SEQUENCE</scope>
    <source>
        <strain evidence="8">8</strain>
        <tissue evidence="8">Leaf</tissue>
    </source>
</reference>
<gene>
    <name evidence="7" type="ORF">B456_007G365600</name>
    <name evidence="8" type="ORF">Gorai_020120</name>
</gene>
<feature type="domain" description="Late embryogenesis abundant protein LEA-2 subgroup" evidence="6">
    <location>
        <begin position="75"/>
        <end position="176"/>
    </location>
</feature>
<dbReference type="Proteomes" id="UP000032304">
    <property type="component" value="Chromosome 7"/>
</dbReference>
<dbReference type="KEGG" id="gra:105761703"/>
<evidence type="ECO:0000313" key="10">
    <source>
        <dbReference type="Proteomes" id="UP000593578"/>
    </source>
</evidence>
<comment type="subcellular location">
    <subcellularLocation>
        <location evidence="1">Membrane</location>
        <topology evidence="1">Single-pass membrane protein</topology>
    </subcellularLocation>
</comment>
<evidence type="ECO:0000256" key="5">
    <source>
        <dbReference type="SAM" id="Phobius"/>
    </source>
</evidence>
<dbReference type="Pfam" id="PF03168">
    <property type="entry name" value="LEA_2"/>
    <property type="match status" value="1"/>
</dbReference>
<dbReference type="GO" id="GO:0005886">
    <property type="term" value="C:plasma membrane"/>
    <property type="evidence" value="ECO:0007669"/>
    <property type="project" value="TreeGrafter"/>
</dbReference>
<reference evidence="8 10" key="2">
    <citation type="journal article" date="2019" name="Genome Biol. Evol.">
        <title>Insights into the evolution of the New World diploid cottons (Gossypium, subgenus Houzingenia) based on genome sequencing.</title>
        <authorList>
            <person name="Grover C.E."/>
            <person name="Arick M.A. 2nd"/>
            <person name="Thrash A."/>
            <person name="Conover J.L."/>
            <person name="Sanders W.S."/>
            <person name="Peterson D.G."/>
            <person name="Frelichowski J.E."/>
            <person name="Scheffler J.A."/>
            <person name="Scheffler B.E."/>
            <person name="Wendel J.F."/>
        </authorList>
    </citation>
    <scope>NUCLEOTIDE SEQUENCE [LARGE SCALE GENOMIC DNA]</scope>
    <source>
        <strain evidence="8">8</strain>
        <tissue evidence="8">Leaf</tissue>
    </source>
</reference>
<sequence length="210" mass="23999">MSGSKDCGGHHKFPRKNFRRVISCILILLLLILITILLIWAILRPSKPNFTLLDTTVYAFNATTFNFLTSNFQITVRSENPNDDIGIYYDQLDVYATYRNQEITLRTRFPPTYQGHNEVNIWSPIIYGTMVPISPEYSVALGAEQMAGSVFLVIKIDGRLRWKVGTFVTERYHIHARCPAYITFGEQSDGVLVGENVVKFQFYSRCSVSL</sequence>
<evidence type="ECO:0000259" key="6">
    <source>
        <dbReference type="Pfam" id="PF03168"/>
    </source>
</evidence>
<dbReference type="AlphaFoldDB" id="A0A0D2SQE3"/>
<dbReference type="STRING" id="29730.A0A0D2SQE3"/>
<evidence type="ECO:0000256" key="3">
    <source>
        <dbReference type="ARBA" id="ARBA00022989"/>
    </source>
</evidence>
<dbReference type="InterPro" id="IPR004864">
    <property type="entry name" value="LEA_2"/>
</dbReference>
<dbReference type="EMBL" id="CM001746">
    <property type="protein sequence ID" value="KJB46399.1"/>
    <property type="molecule type" value="Genomic_DNA"/>
</dbReference>
<dbReference type="PANTHER" id="PTHR31415">
    <property type="entry name" value="OS05G0367900 PROTEIN"/>
    <property type="match status" value="1"/>
</dbReference>
<dbReference type="OrthoDB" id="1426517at2759"/>
<organism evidence="7 9">
    <name type="scientific">Gossypium raimondii</name>
    <name type="common">Peruvian cotton</name>
    <name type="synonym">Gossypium klotzschianum subsp. raimondii</name>
    <dbReference type="NCBI Taxonomy" id="29730"/>
    <lineage>
        <taxon>Eukaryota</taxon>
        <taxon>Viridiplantae</taxon>
        <taxon>Streptophyta</taxon>
        <taxon>Embryophyta</taxon>
        <taxon>Tracheophyta</taxon>
        <taxon>Spermatophyta</taxon>
        <taxon>Magnoliopsida</taxon>
        <taxon>eudicotyledons</taxon>
        <taxon>Gunneridae</taxon>
        <taxon>Pentapetalae</taxon>
        <taxon>rosids</taxon>
        <taxon>malvids</taxon>
        <taxon>Malvales</taxon>
        <taxon>Malvaceae</taxon>
        <taxon>Malvoideae</taxon>
        <taxon>Gossypium</taxon>
    </lineage>
</organism>
<dbReference type="GO" id="GO:0098542">
    <property type="term" value="P:defense response to other organism"/>
    <property type="evidence" value="ECO:0007669"/>
    <property type="project" value="InterPro"/>
</dbReference>
<keyword evidence="9" id="KW-1185">Reference proteome</keyword>
<dbReference type="Proteomes" id="UP000593578">
    <property type="component" value="Unassembled WGS sequence"/>
</dbReference>
<keyword evidence="2 5" id="KW-0812">Transmembrane</keyword>
<dbReference type="GO" id="GO:0009506">
    <property type="term" value="C:plasmodesma"/>
    <property type="evidence" value="ECO:0007669"/>
    <property type="project" value="TreeGrafter"/>
</dbReference>
<keyword evidence="4 5" id="KW-0472">Membrane</keyword>
<reference evidence="7 9" key="1">
    <citation type="journal article" date="2012" name="Nature">
        <title>Repeated polyploidization of Gossypium genomes and the evolution of spinnable cotton fibres.</title>
        <authorList>
            <person name="Paterson A.H."/>
            <person name="Wendel J.F."/>
            <person name="Gundlach H."/>
            <person name="Guo H."/>
            <person name="Jenkins J."/>
            <person name="Jin D."/>
            <person name="Llewellyn D."/>
            <person name="Showmaker K.C."/>
            <person name="Shu S."/>
            <person name="Udall J."/>
            <person name="Yoo M.J."/>
            <person name="Byers R."/>
            <person name="Chen W."/>
            <person name="Doron-Faigenboim A."/>
            <person name="Duke M.V."/>
            <person name="Gong L."/>
            <person name="Grimwood J."/>
            <person name="Grover C."/>
            <person name="Grupp K."/>
            <person name="Hu G."/>
            <person name="Lee T.H."/>
            <person name="Li J."/>
            <person name="Lin L."/>
            <person name="Liu T."/>
            <person name="Marler B.S."/>
            <person name="Page J.T."/>
            <person name="Roberts A.W."/>
            <person name="Romanel E."/>
            <person name="Sanders W.S."/>
            <person name="Szadkowski E."/>
            <person name="Tan X."/>
            <person name="Tang H."/>
            <person name="Xu C."/>
            <person name="Wang J."/>
            <person name="Wang Z."/>
            <person name="Zhang D."/>
            <person name="Zhang L."/>
            <person name="Ashrafi H."/>
            <person name="Bedon F."/>
            <person name="Bowers J.E."/>
            <person name="Brubaker C.L."/>
            <person name="Chee P.W."/>
            <person name="Das S."/>
            <person name="Gingle A.R."/>
            <person name="Haigler C.H."/>
            <person name="Harker D."/>
            <person name="Hoffmann L.V."/>
            <person name="Hovav R."/>
            <person name="Jones D.C."/>
            <person name="Lemke C."/>
            <person name="Mansoor S."/>
            <person name="ur Rahman M."/>
            <person name="Rainville L.N."/>
            <person name="Rambani A."/>
            <person name="Reddy U.K."/>
            <person name="Rong J.K."/>
            <person name="Saranga Y."/>
            <person name="Scheffler B.E."/>
            <person name="Scheffler J.A."/>
            <person name="Stelly D.M."/>
            <person name="Triplett B.A."/>
            <person name="Van Deynze A."/>
            <person name="Vaslin M.F."/>
            <person name="Waghmare V.N."/>
            <person name="Walford S.A."/>
            <person name="Wright R.J."/>
            <person name="Zaki E.A."/>
            <person name="Zhang T."/>
            <person name="Dennis E.S."/>
            <person name="Mayer K.F."/>
            <person name="Peterson D.G."/>
            <person name="Rokhsar D.S."/>
            <person name="Wang X."/>
            <person name="Schmutz J."/>
        </authorList>
    </citation>
    <scope>NUCLEOTIDE SEQUENCE [LARGE SCALE GENOMIC DNA]</scope>
</reference>
<evidence type="ECO:0000256" key="1">
    <source>
        <dbReference type="ARBA" id="ARBA00004167"/>
    </source>
</evidence>
<feature type="transmembrane region" description="Helical" evidence="5">
    <location>
        <begin position="21"/>
        <end position="43"/>
    </location>
</feature>
<evidence type="ECO:0000256" key="4">
    <source>
        <dbReference type="ARBA" id="ARBA00023136"/>
    </source>
</evidence>